<organism evidence="2 3">
    <name type="scientific">Flemingia macrophylla</name>
    <dbReference type="NCBI Taxonomy" id="520843"/>
    <lineage>
        <taxon>Eukaryota</taxon>
        <taxon>Viridiplantae</taxon>
        <taxon>Streptophyta</taxon>
        <taxon>Embryophyta</taxon>
        <taxon>Tracheophyta</taxon>
        <taxon>Spermatophyta</taxon>
        <taxon>Magnoliopsida</taxon>
        <taxon>eudicotyledons</taxon>
        <taxon>Gunneridae</taxon>
        <taxon>Pentapetalae</taxon>
        <taxon>rosids</taxon>
        <taxon>fabids</taxon>
        <taxon>Fabales</taxon>
        <taxon>Fabaceae</taxon>
        <taxon>Papilionoideae</taxon>
        <taxon>50 kb inversion clade</taxon>
        <taxon>NPAAA clade</taxon>
        <taxon>indigoferoid/millettioid clade</taxon>
        <taxon>Phaseoleae</taxon>
        <taxon>Flemingia</taxon>
    </lineage>
</organism>
<accession>A0ABD1MF35</accession>
<sequence>MSLDAGGLFDASSLRLFLLLIHIFEAASSVIDALLDCFSFETAEQRGKFVSSCDCSYVPNVLLICLTKTSFRY</sequence>
<proteinExistence type="predicted"/>
<comment type="caution">
    <text evidence="2">The sequence shown here is derived from an EMBL/GenBank/DDBJ whole genome shotgun (WGS) entry which is preliminary data.</text>
</comment>
<evidence type="ECO:0000256" key="1">
    <source>
        <dbReference type="SAM" id="SignalP"/>
    </source>
</evidence>
<dbReference type="AlphaFoldDB" id="A0ABD1MF35"/>
<protein>
    <recommendedName>
        <fullName evidence="4">Secreted protein</fullName>
    </recommendedName>
</protein>
<gene>
    <name evidence="2" type="ORF">Fmac_014908</name>
</gene>
<evidence type="ECO:0000313" key="2">
    <source>
        <dbReference type="EMBL" id="KAL2333695.1"/>
    </source>
</evidence>
<name>A0ABD1MF35_9FABA</name>
<feature type="chain" id="PRO_5044759914" description="Secreted protein" evidence="1">
    <location>
        <begin position="29"/>
        <end position="73"/>
    </location>
</feature>
<keyword evidence="1" id="KW-0732">Signal</keyword>
<feature type="signal peptide" evidence="1">
    <location>
        <begin position="1"/>
        <end position="28"/>
    </location>
</feature>
<reference evidence="2 3" key="1">
    <citation type="submission" date="2024-08" db="EMBL/GenBank/DDBJ databases">
        <title>Insights into the chromosomal genome structure of Flemingia macrophylla.</title>
        <authorList>
            <person name="Ding Y."/>
            <person name="Zhao Y."/>
            <person name="Bi W."/>
            <person name="Wu M."/>
            <person name="Zhao G."/>
            <person name="Gong Y."/>
            <person name="Li W."/>
            <person name="Zhang P."/>
        </authorList>
    </citation>
    <scope>NUCLEOTIDE SEQUENCE [LARGE SCALE GENOMIC DNA]</scope>
    <source>
        <strain evidence="2">DYQJB</strain>
        <tissue evidence="2">Leaf</tissue>
    </source>
</reference>
<evidence type="ECO:0000313" key="3">
    <source>
        <dbReference type="Proteomes" id="UP001603857"/>
    </source>
</evidence>
<dbReference type="EMBL" id="JBGMDY010000005">
    <property type="protein sequence ID" value="KAL2333695.1"/>
    <property type="molecule type" value="Genomic_DNA"/>
</dbReference>
<evidence type="ECO:0008006" key="4">
    <source>
        <dbReference type="Google" id="ProtNLM"/>
    </source>
</evidence>
<keyword evidence="3" id="KW-1185">Reference proteome</keyword>
<dbReference type="Proteomes" id="UP001603857">
    <property type="component" value="Unassembled WGS sequence"/>
</dbReference>